<dbReference type="EMBL" id="BMIY01000017">
    <property type="protein sequence ID" value="GFZ84350.1"/>
    <property type="molecule type" value="Genomic_DNA"/>
</dbReference>
<keyword evidence="3" id="KW-1185">Reference proteome</keyword>
<comment type="caution">
    <text evidence="2">The sequence shown here is derived from an EMBL/GenBank/DDBJ whole genome shotgun (WGS) entry which is preliminary data.</text>
</comment>
<evidence type="ECO:0000313" key="2">
    <source>
        <dbReference type="EMBL" id="GFZ84350.1"/>
    </source>
</evidence>
<feature type="region of interest" description="Disordered" evidence="1">
    <location>
        <begin position="49"/>
        <end position="73"/>
    </location>
</feature>
<evidence type="ECO:0000313" key="3">
    <source>
        <dbReference type="Proteomes" id="UP000627715"/>
    </source>
</evidence>
<protein>
    <recommendedName>
        <fullName evidence="4">Transmembrane anchor protein</fullName>
    </recommendedName>
</protein>
<name>A0A916QML0_9GAMM</name>
<evidence type="ECO:0008006" key="4">
    <source>
        <dbReference type="Google" id="ProtNLM"/>
    </source>
</evidence>
<gene>
    <name evidence="2" type="ORF">GCM10011403_29830</name>
</gene>
<reference evidence="2" key="2">
    <citation type="submission" date="2020-09" db="EMBL/GenBank/DDBJ databases">
        <authorList>
            <person name="Sun Q."/>
            <person name="Zhou Y."/>
        </authorList>
    </citation>
    <scope>NUCLEOTIDE SEQUENCE</scope>
    <source>
        <strain evidence="2">CGMCC 1.15425</strain>
    </source>
</reference>
<organism evidence="2 3">
    <name type="scientific">Pseudohongiella nitratireducens</name>
    <dbReference type="NCBI Taxonomy" id="1768907"/>
    <lineage>
        <taxon>Bacteria</taxon>
        <taxon>Pseudomonadati</taxon>
        <taxon>Pseudomonadota</taxon>
        <taxon>Gammaproteobacteria</taxon>
        <taxon>Pseudomonadales</taxon>
        <taxon>Pseudohongiellaceae</taxon>
        <taxon>Pseudohongiella</taxon>
    </lineage>
</organism>
<evidence type="ECO:0000256" key="1">
    <source>
        <dbReference type="SAM" id="MobiDB-lite"/>
    </source>
</evidence>
<dbReference type="Proteomes" id="UP000627715">
    <property type="component" value="Unassembled WGS sequence"/>
</dbReference>
<dbReference type="AlphaFoldDB" id="A0A916QML0"/>
<proteinExistence type="predicted"/>
<reference evidence="2" key="1">
    <citation type="journal article" date="2014" name="Int. J. Syst. Evol. Microbiol.">
        <title>Complete genome sequence of Corynebacterium casei LMG S-19264T (=DSM 44701T), isolated from a smear-ripened cheese.</title>
        <authorList>
            <consortium name="US DOE Joint Genome Institute (JGI-PGF)"/>
            <person name="Walter F."/>
            <person name="Albersmeier A."/>
            <person name="Kalinowski J."/>
            <person name="Ruckert C."/>
        </authorList>
    </citation>
    <scope>NUCLEOTIDE SEQUENCE</scope>
    <source>
        <strain evidence="2">CGMCC 1.15425</strain>
    </source>
</reference>
<accession>A0A916QML0</accession>
<sequence length="191" mass="20314">MPAEYGIDPTGVGSVTGLKRMGEIKMALADEAAAEAQAIATAINSSLADSSIEPDSPVETNPAIPEVSQADASQQTIAGENESMATRNDAMEVLLAPGVGKEIKVKLAKGKIVQYSWQSEGGIANFDVHGDSVALDIDYHNYSRGAEHSSSGELEAAFDGNHGWFWRNRTDSPIVVKIQTSGEYTDIFLVE</sequence>